<sequence>MPGAAAEEGSPHTGRWTLRWTGAAHPPPLLPAQDGRAQYLEAGQGLLLGAGPGTGGSRPDAVRSLPPGSTLLLHTDGVIEIPGSDLDTGLARLRRHTLALAHEPPDTLCDHLLARTPPGGTDDVALLALRLPPPESPAGAGRGT</sequence>
<dbReference type="PANTHER" id="PTHR43156:SF2">
    <property type="entry name" value="STAGE II SPORULATION PROTEIN E"/>
    <property type="match status" value="1"/>
</dbReference>
<dbReference type="InterPro" id="IPR001932">
    <property type="entry name" value="PPM-type_phosphatase-like_dom"/>
</dbReference>
<evidence type="ECO:0000313" key="4">
    <source>
        <dbReference type="EMBL" id="GAA3184294.1"/>
    </source>
</evidence>
<evidence type="ECO:0000313" key="5">
    <source>
        <dbReference type="Proteomes" id="UP001501866"/>
    </source>
</evidence>
<dbReference type="PANTHER" id="PTHR43156">
    <property type="entry name" value="STAGE II SPORULATION PROTEIN E-RELATED"/>
    <property type="match status" value="1"/>
</dbReference>
<keyword evidence="1" id="KW-0378">Hydrolase</keyword>
<feature type="region of interest" description="Disordered" evidence="2">
    <location>
        <begin position="1"/>
        <end position="33"/>
    </location>
</feature>
<gene>
    <name evidence="4" type="ORF">GCM10010451_36830</name>
</gene>
<evidence type="ECO:0000256" key="1">
    <source>
        <dbReference type="ARBA" id="ARBA00022801"/>
    </source>
</evidence>
<protein>
    <recommendedName>
        <fullName evidence="3">PPM-type phosphatase domain-containing protein</fullName>
    </recommendedName>
</protein>
<feature type="domain" description="PPM-type phosphatase" evidence="3">
    <location>
        <begin position="12"/>
        <end position="131"/>
    </location>
</feature>
<dbReference type="InterPro" id="IPR036457">
    <property type="entry name" value="PPM-type-like_dom_sf"/>
</dbReference>
<evidence type="ECO:0000256" key="2">
    <source>
        <dbReference type="SAM" id="MobiDB-lite"/>
    </source>
</evidence>
<accession>A0ABP6PRJ4</accession>
<evidence type="ECO:0000259" key="3">
    <source>
        <dbReference type="Pfam" id="PF07228"/>
    </source>
</evidence>
<dbReference type="InterPro" id="IPR052016">
    <property type="entry name" value="Bact_Sigma-Reg"/>
</dbReference>
<proteinExistence type="predicted"/>
<dbReference type="Proteomes" id="UP001501866">
    <property type="component" value="Unassembled WGS sequence"/>
</dbReference>
<dbReference type="Pfam" id="PF07228">
    <property type="entry name" value="SpoIIE"/>
    <property type="match status" value="1"/>
</dbReference>
<reference evidence="5" key="1">
    <citation type="journal article" date="2019" name="Int. J. Syst. Evol. Microbiol.">
        <title>The Global Catalogue of Microorganisms (GCM) 10K type strain sequencing project: providing services to taxonomists for standard genome sequencing and annotation.</title>
        <authorList>
            <consortium name="The Broad Institute Genomics Platform"/>
            <consortium name="The Broad Institute Genome Sequencing Center for Infectious Disease"/>
            <person name="Wu L."/>
            <person name="Ma J."/>
        </authorList>
    </citation>
    <scope>NUCLEOTIDE SEQUENCE [LARGE SCALE GENOMIC DNA]</scope>
    <source>
        <strain evidence="5">JCM 9095</strain>
    </source>
</reference>
<organism evidence="4 5">
    <name type="scientific">Streptomyces virens</name>
    <dbReference type="NCBI Taxonomy" id="285572"/>
    <lineage>
        <taxon>Bacteria</taxon>
        <taxon>Bacillati</taxon>
        <taxon>Actinomycetota</taxon>
        <taxon>Actinomycetes</taxon>
        <taxon>Kitasatosporales</taxon>
        <taxon>Streptomycetaceae</taxon>
        <taxon>Streptomyces</taxon>
    </lineage>
</organism>
<feature type="region of interest" description="Disordered" evidence="2">
    <location>
        <begin position="48"/>
        <end position="67"/>
    </location>
</feature>
<dbReference type="Gene3D" id="3.60.40.10">
    <property type="entry name" value="PPM-type phosphatase domain"/>
    <property type="match status" value="1"/>
</dbReference>
<comment type="caution">
    <text evidence="4">The sequence shown here is derived from an EMBL/GenBank/DDBJ whole genome shotgun (WGS) entry which is preliminary data.</text>
</comment>
<keyword evidence="5" id="KW-1185">Reference proteome</keyword>
<dbReference type="EMBL" id="BAAAUH010000026">
    <property type="protein sequence ID" value="GAA3184294.1"/>
    <property type="molecule type" value="Genomic_DNA"/>
</dbReference>
<name>A0ABP6PRJ4_9ACTN</name>